<sequence length="556" mass="63101">MNIMNSIADFLKKPQTILFIIGLFFVFTIGGIVTYNSAALLREGDYIFNAVNKKHSLGQYKPDDLVELAELGAPGKHIRITAYSRLKSLMESAADDGVNLKILSAYRSYREQQSLHAYYETNYEGADRFSAEAGHSEHQLGAAIDFGSADQNTNLRQSFANTAEGLWLSDNAWRYGFVLSYPDGKEDVTGYMYEPWHFRFIGVEASDRFRTSGLSLIEYLNLAPQYFDKESLRGELIQVRGSVEVYFVTGNGYKRHIPSPEVFYSYRNEWDRIIFVDPDTSNEIPETKLIRLNADEKVFFTNEDGVKSWISSADEFNKSGYDWGSVSLVNKTEFDFYKIVEDEAAGLNQESSSSANGMNVSSESVLLEVPFAAQAPFGNWEDPRQQNGCEEASAIMAMKWVNRDTILPLDSAMNSIIEISEYEQRVYGEYRDTSAADTISRIFNDHFEYYKVRLAKNIRAKDIIRELKSGNLVVVPANGQKLKNPFFTLPGPIEHMLVIIGYDSKTGEFITNDPGTRHGKNFRYKSQVLEDALQDYPTGFHEPIENINKVMIVVER</sequence>
<proteinExistence type="predicted"/>
<keyword evidence="1" id="KW-0472">Membrane</keyword>
<name>A0A1G2H4Z1_9BACT</name>
<dbReference type="InterPro" id="IPR009045">
    <property type="entry name" value="Zn_M74/Hedgehog-like"/>
</dbReference>
<keyword evidence="1" id="KW-0812">Transmembrane</keyword>
<dbReference type="STRING" id="1802158.A2827_03070"/>
<dbReference type="GO" id="GO:0008233">
    <property type="term" value="F:peptidase activity"/>
    <property type="evidence" value="ECO:0007669"/>
    <property type="project" value="InterPro"/>
</dbReference>
<dbReference type="AlphaFoldDB" id="A0A1G2H4Z1"/>
<dbReference type="GO" id="GO:0006508">
    <property type="term" value="P:proteolysis"/>
    <property type="evidence" value="ECO:0007669"/>
    <property type="project" value="InterPro"/>
</dbReference>
<keyword evidence="1" id="KW-1133">Transmembrane helix</keyword>
<evidence type="ECO:0000313" key="4">
    <source>
        <dbReference type="EMBL" id="OGZ57533.1"/>
    </source>
</evidence>
<comment type="caution">
    <text evidence="4">The sequence shown here is derived from an EMBL/GenBank/DDBJ whole genome shotgun (WGS) entry which is preliminary data.</text>
</comment>
<dbReference type="InterPro" id="IPR058193">
    <property type="entry name" value="VanY/YodJ_core_dom"/>
</dbReference>
<evidence type="ECO:0008006" key="6">
    <source>
        <dbReference type="Google" id="ProtNLM"/>
    </source>
</evidence>
<dbReference type="InterPro" id="IPR039564">
    <property type="entry name" value="Peptidase_C39-like"/>
</dbReference>
<evidence type="ECO:0000259" key="3">
    <source>
        <dbReference type="Pfam" id="PF13529"/>
    </source>
</evidence>
<feature type="domain" description="D-alanyl-D-alanine carboxypeptidase-like core" evidence="2">
    <location>
        <begin position="77"/>
        <end position="202"/>
    </location>
</feature>
<dbReference type="Proteomes" id="UP000177932">
    <property type="component" value="Unassembled WGS sequence"/>
</dbReference>
<feature type="transmembrane region" description="Helical" evidence="1">
    <location>
        <begin position="16"/>
        <end position="35"/>
    </location>
</feature>
<dbReference type="InterPro" id="IPR052179">
    <property type="entry name" value="DD-CPase-like"/>
</dbReference>
<evidence type="ECO:0000313" key="5">
    <source>
        <dbReference type="Proteomes" id="UP000177932"/>
    </source>
</evidence>
<dbReference type="Gene3D" id="3.30.1380.10">
    <property type="match status" value="1"/>
</dbReference>
<organism evidence="4 5">
    <name type="scientific">Candidatus Spechtbacteria bacterium RIFCSPHIGHO2_01_FULL_43_30</name>
    <dbReference type="NCBI Taxonomy" id="1802158"/>
    <lineage>
        <taxon>Bacteria</taxon>
        <taxon>Candidatus Spechtiibacteriota</taxon>
    </lineage>
</organism>
<feature type="domain" description="Peptidase C39-like" evidence="3">
    <location>
        <begin position="367"/>
        <end position="514"/>
    </location>
</feature>
<dbReference type="CDD" id="cd14852">
    <property type="entry name" value="LD-carboxypeptidase"/>
    <property type="match status" value="1"/>
</dbReference>
<dbReference type="InterPro" id="IPR003709">
    <property type="entry name" value="VanY-like_core_dom"/>
</dbReference>
<gene>
    <name evidence="4" type="ORF">A2827_03070</name>
</gene>
<evidence type="ECO:0000256" key="1">
    <source>
        <dbReference type="SAM" id="Phobius"/>
    </source>
</evidence>
<dbReference type="Pfam" id="PF13529">
    <property type="entry name" value="Peptidase_C39_2"/>
    <property type="match status" value="1"/>
</dbReference>
<accession>A0A1G2H4Z1</accession>
<dbReference type="Gene3D" id="3.90.70.10">
    <property type="entry name" value="Cysteine proteinases"/>
    <property type="match status" value="1"/>
</dbReference>
<dbReference type="EMBL" id="MHOD01000029">
    <property type="protein sequence ID" value="OGZ57533.1"/>
    <property type="molecule type" value="Genomic_DNA"/>
</dbReference>
<evidence type="ECO:0000259" key="2">
    <source>
        <dbReference type="Pfam" id="PF02557"/>
    </source>
</evidence>
<protein>
    <recommendedName>
        <fullName evidence="6">Peptidase C39-like domain-containing protein</fullName>
    </recommendedName>
</protein>
<dbReference type="PANTHER" id="PTHR34385:SF1">
    <property type="entry name" value="PEPTIDOGLYCAN L-ALANYL-D-GLUTAMATE ENDOPEPTIDASE CWLK"/>
    <property type="match status" value="1"/>
</dbReference>
<reference evidence="4 5" key="1">
    <citation type="journal article" date="2016" name="Nat. Commun.">
        <title>Thousands of microbial genomes shed light on interconnected biogeochemical processes in an aquifer system.</title>
        <authorList>
            <person name="Anantharaman K."/>
            <person name="Brown C.T."/>
            <person name="Hug L.A."/>
            <person name="Sharon I."/>
            <person name="Castelle C.J."/>
            <person name="Probst A.J."/>
            <person name="Thomas B.C."/>
            <person name="Singh A."/>
            <person name="Wilkins M.J."/>
            <person name="Karaoz U."/>
            <person name="Brodie E.L."/>
            <person name="Williams K.H."/>
            <person name="Hubbard S.S."/>
            <person name="Banfield J.F."/>
        </authorList>
    </citation>
    <scope>NUCLEOTIDE SEQUENCE [LARGE SCALE GENOMIC DNA]</scope>
</reference>
<dbReference type="SUPFAM" id="SSF55166">
    <property type="entry name" value="Hedgehog/DD-peptidase"/>
    <property type="match status" value="1"/>
</dbReference>
<dbReference type="PANTHER" id="PTHR34385">
    <property type="entry name" value="D-ALANYL-D-ALANINE CARBOXYPEPTIDASE"/>
    <property type="match status" value="1"/>
</dbReference>
<dbReference type="Pfam" id="PF02557">
    <property type="entry name" value="VanY"/>
    <property type="match status" value="1"/>
</dbReference>